<protein>
    <submittedName>
        <fullName evidence="1">Bifunctional protein PutA</fullName>
    </submittedName>
</protein>
<accession>A0A8S5NKC2</accession>
<organism evidence="1">
    <name type="scientific">Siphoviridae sp. ctK0l2</name>
    <dbReference type="NCBI Taxonomy" id="2826243"/>
    <lineage>
        <taxon>Viruses</taxon>
        <taxon>Duplodnaviria</taxon>
        <taxon>Heunggongvirae</taxon>
        <taxon>Uroviricota</taxon>
        <taxon>Caudoviricetes</taxon>
    </lineage>
</organism>
<proteinExistence type="predicted"/>
<name>A0A8S5NKC2_9CAUD</name>
<reference evidence="1" key="1">
    <citation type="journal article" date="2021" name="Proc. Natl. Acad. Sci. U.S.A.">
        <title>A Catalog of Tens of Thousands of Viruses from Human Metagenomes Reveals Hidden Associations with Chronic Diseases.</title>
        <authorList>
            <person name="Tisza M.J."/>
            <person name="Buck C.B."/>
        </authorList>
    </citation>
    <scope>NUCLEOTIDE SEQUENCE</scope>
    <source>
        <strain evidence="1">CtK0l2</strain>
    </source>
</reference>
<evidence type="ECO:0000313" key="1">
    <source>
        <dbReference type="EMBL" id="DAD94738.1"/>
    </source>
</evidence>
<dbReference type="EMBL" id="BK015181">
    <property type="protein sequence ID" value="DAD94738.1"/>
    <property type="molecule type" value="Genomic_DNA"/>
</dbReference>
<sequence length="105" mass="12215">MPKTSIKMQIELPKELSDNLLTISGYLGIKRNEVIADALREYSERVTPNAQEYERKLSEYKEMLQKELFGVEAPVKDVDVIESDEEGFEEDDLDVENFMKELKLK</sequence>